<evidence type="ECO:0000256" key="10">
    <source>
        <dbReference type="ARBA" id="ARBA00023157"/>
    </source>
</evidence>
<evidence type="ECO:0000256" key="9">
    <source>
        <dbReference type="ARBA" id="ARBA00023136"/>
    </source>
</evidence>
<evidence type="ECO:0000256" key="7">
    <source>
        <dbReference type="ARBA" id="ARBA00022989"/>
    </source>
</evidence>
<evidence type="ECO:0000313" key="13">
    <source>
        <dbReference type="EMBL" id="CAB0032054.1"/>
    </source>
</evidence>
<keyword evidence="10" id="KW-1015">Disulfide bond</keyword>
<evidence type="ECO:0000256" key="6">
    <source>
        <dbReference type="ARBA" id="ARBA00022968"/>
    </source>
</evidence>
<dbReference type="GO" id="GO:0000139">
    <property type="term" value="C:Golgi membrane"/>
    <property type="evidence" value="ECO:0007669"/>
    <property type="project" value="UniProtKB-SubCell"/>
</dbReference>
<dbReference type="PANTHER" id="PTHR12129:SF17">
    <property type="entry name" value="HEPARAN SULFATE 2-O-SULFOTRANSFERASE 1"/>
    <property type="match status" value="1"/>
</dbReference>
<feature type="region of interest" description="Disordered" evidence="12">
    <location>
        <begin position="55"/>
        <end position="74"/>
    </location>
</feature>
<dbReference type="FunFam" id="3.40.50.300:FF:001418">
    <property type="entry name" value="Heparan sulfate 2-o-sulfotransferase"/>
    <property type="match status" value="1"/>
</dbReference>
<keyword evidence="14" id="KW-1185">Reference proteome</keyword>
<evidence type="ECO:0000256" key="1">
    <source>
        <dbReference type="ARBA" id="ARBA00004323"/>
    </source>
</evidence>
<dbReference type="PANTHER" id="PTHR12129">
    <property type="entry name" value="HEPARAN SULFATE 2-O-SULFOTRANSFERASE"/>
    <property type="match status" value="1"/>
</dbReference>
<evidence type="ECO:0008006" key="15">
    <source>
        <dbReference type="Google" id="ProtNLM"/>
    </source>
</evidence>
<evidence type="ECO:0000256" key="2">
    <source>
        <dbReference type="ARBA" id="ARBA00010569"/>
    </source>
</evidence>
<evidence type="ECO:0000256" key="4">
    <source>
        <dbReference type="ARBA" id="ARBA00022679"/>
    </source>
</evidence>
<dbReference type="GO" id="GO:0015012">
    <property type="term" value="P:heparan sulfate proteoglycan biosynthetic process"/>
    <property type="evidence" value="ECO:0007669"/>
    <property type="project" value="UniProtKB-ARBA"/>
</dbReference>
<dbReference type="Proteomes" id="UP000479190">
    <property type="component" value="Unassembled WGS sequence"/>
</dbReference>
<keyword evidence="9" id="KW-0472">Membrane</keyword>
<dbReference type="Gene3D" id="3.40.50.300">
    <property type="entry name" value="P-loop containing nucleotide triphosphate hydrolases"/>
    <property type="match status" value="1"/>
</dbReference>
<reference evidence="13 14" key="1">
    <citation type="submission" date="2020-02" db="EMBL/GenBank/DDBJ databases">
        <authorList>
            <person name="Ferguson B K."/>
        </authorList>
    </citation>
    <scope>NUCLEOTIDE SEQUENCE [LARGE SCALE GENOMIC DNA]</scope>
</reference>
<keyword evidence="7" id="KW-1133">Transmembrane helix</keyword>
<dbReference type="EMBL" id="CADCXV010000663">
    <property type="protein sequence ID" value="CAB0032054.1"/>
    <property type="molecule type" value="Genomic_DNA"/>
</dbReference>
<dbReference type="InterPro" id="IPR027417">
    <property type="entry name" value="P-loop_NTPase"/>
</dbReference>
<gene>
    <name evidence="13" type="ORF">TBRA_LOCUS4005</name>
</gene>
<dbReference type="OrthoDB" id="10019582at2759"/>
<name>A0A6H5I1Y0_9HYME</name>
<keyword evidence="8" id="KW-0333">Golgi apparatus</keyword>
<comment type="subunit">
    <text evidence="3">Homotrimer.</text>
</comment>
<dbReference type="InterPro" id="IPR005331">
    <property type="entry name" value="Sulfotransferase"/>
</dbReference>
<evidence type="ECO:0000256" key="12">
    <source>
        <dbReference type="SAM" id="MobiDB-lite"/>
    </source>
</evidence>
<proteinExistence type="inferred from homology"/>
<keyword evidence="11" id="KW-0325">Glycoprotein</keyword>
<evidence type="ECO:0000313" key="14">
    <source>
        <dbReference type="Proteomes" id="UP000479190"/>
    </source>
</evidence>
<keyword evidence="5" id="KW-0812">Transmembrane</keyword>
<dbReference type="Pfam" id="PF03567">
    <property type="entry name" value="Sulfotransfer_2"/>
    <property type="match status" value="1"/>
</dbReference>
<accession>A0A6H5I1Y0</accession>
<evidence type="ECO:0000256" key="3">
    <source>
        <dbReference type="ARBA" id="ARBA00011233"/>
    </source>
</evidence>
<dbReference type="GO" id="GO:0004394">
    <property type="term" value="F:heparan sulfate 2-sulfotransferase activity"/>
    <property type="evidence" value="ECO:0007669"/>
    <property type="project" value="UniProtKB-ARBA"/>
</dbReference>
<evidence type="ECO:0000256" key="8">
    <source>
        <dbReference type="ARBA" id="ARBA00023034"/>
    </source>
</evidence>
<evidence type="ECO:0000256" key="11">
    <source>
        <dbReference type="ARBA" id="ARBA00023180"/>
    </source>
</evidence>
<dbReference type="SUPFAM" id="SSF52540">
    <property type="entry name" value="P-loop containing nucleoside triphosphate hydrolases"/>
    <property type="match status" value="1"/>
</dbReference>
<protein>
    <recommendedName>
        <fullName evidence="15">Heparan sulfate 2-O-sulfotransferase 1</fullName>
    </recommendedName>
</protein>
<keyword evidence="6" id="KW-0735">Signal-anchor</keyword>
<organism evidence="13 14">
    <name type="scientific">Trichogramma brassicae</name>
    <dbReference type="NCBI Taxonomy" id="86971"/>
    <lineage>
        <taxon>Eukaryota</taxon>
        <taxon>Metazoa</taxon>
        <taxon>Ecdysozoa</taxon>
        <taxon>Arthropoda</taxon>
        <taxon>Hexapoda</taxon>
        <taxon>Insecta</taxon>
        <taxon>Pterygota</taxon>
        <taxon>Neoptera</taxon>
        <taxon>Endopterygota</taxon>
        <taxon>Hymenoptera</taxon>
        <taxon>Apocrita</taxon>
        <taxon>Proctotrupomorpha</taxon>
        <taxon>Chalcidoidea</taxon>
        <taxon>Trichogrammatidae</taxon>
        <taxon>Trichogramma</taxon>
    </lineage>
</organism>
<comment type="subcellular location">
    <subcellularLocation>
        <location evidence="1">Golgi apparatus membrane</location>
        <topology evidence="1">Single-pass type II membrane protein</topology>
    </subcellularLocation>
</comment>
<evidence type="ECO:0000256" key="5">
    <source>
        <dbReference type="ARBA" id="ARBA00022692"/>
    </source>
</evidence>
<dbReference type="AlphaFoldDB" id="A0A6H5I1Y0"/>
<comment type="similarity">
    <text evidence="2">Belongs to the sulfotransferase 3 family.</text>
</comment>
<keyword evidence="4" id="KW-0808">Transferase</keyword>
<dbReference type="InterPro" id="IPR007734">
    <property type="entry name" value="Heparan_SO4_2-O-STrfase"/>
</dbReference>
<sequence length="358" mass="42155">MLVRSFSLQWILILALVLIILYESLRLNHLEENNQTLQNALQQIKLDVGAGAKKELQQQQQQQQQHQEKPKARPISSDDNYVVIYNRVPKTGSTSFVGLVYDTCKKNKFHALHINVTNNMHTLTLPNQMQFAHNITHWDSIKPAFYHGHMAFLDFQKLGIAANPLYINLLRKPLDRFVSYYYFLRYGDNFRPYLVRRKSGDKKTFDECVRDGQLDCDPNNMWLQIPFLCGHDPACWEIGNEWALEEAKRNLHKHYLLVGVTEELAEFVQVLETVLPRFFKGSYNLFMHNNKSHLRQTTQKIEPLPETVKKIQKSIVWKMENDLYNYALSQFHAVKKRVINGSVQDLNQRYFYEKIRPK</sequence>